<dbReference type="Proteomes" id="UP000397656">
    <property type="component" value="Plasmid pRK1-2"/>
</dbReference>
<keyword evidence="1" id="KW-0614">Plasmid</keyword>
<reference evidence="1 2" key="1">
    <citation type="submission" date="2020-10" db="EMBL/GenBank/DDBJ databases">
        <title>Complete genome sequence of Cupriavidus basilensis CCUG 49340T.</title>
        <authorList>
            <person name="Salva-Serra F."/>
            <person name="Donoso R.A."/>
            <person name="Cho K.H."/>
            <person name="Yoo J.A."/>
            <person name="Lee K."/>
            <person name="Yoon S.-H."/>
            <person name="Perez-Pantoja D."/>
            <person name="Moore E.R.B."/>
        </authorList>
    </citation>
    <scope>NUCLEOTIDE SEQUENCE [LARGE SCALE GENOMIC DNA]</scope>
    <source>
        <strain evidence="2">CCUG 49340</strain>
        <plasmid evidence="1 2">pRK1-2</plasmid>
    </source>
</reference>
<sequence>MRSTIAAISAALTFAATPASALGVLAYGDEPVGDPGAVVQDLNSTEFERFFSAAGTVLVIHYDTVQLGMDHVCHATVGISAAPEAGATARLPAWRFNATRLIRDERSM</sequence>
<dbReference type="GeneID" id="98406979"/>
<dbReference type="AlphaFoldDB" id="A0A643G323"/>
<geneLocation type="plasmid" evidence="1 2">
    <name>pRK1-2</name>
</geneLocation>
<dbReference type="RefSeq" id="WP_150984867.1">
    <property type="nucleotide sequence ID" value="NZ_CP062806.1"/>
</dbReference>
<organism evidence="1 2">
    <name type="scientific">Cupriavidus basilensis</name>
    <dbReference type="NCBI Taxonomy" id="68895"/>
    <lineage>
        <taxon>Bacteria</taxon>
        <taxon>Pseudomonadati</taxon>
        <taxon>Pseudomonadota</taxon>
        <taxon>Betaproteobacteria</taxon>
        <taxon>Burkholderiales</taxon>
        <taxon>Burkholderiaceae</taxon>
        <taxon>Cupriavidus</taxon>
    </lineage>
</organism>
<dbReference type="EMBL" id="CP062806">
    <property type="protein sequence ID" value="QOT82003.1"/>
    <property type="molecule type" value="Genomic_DNA"/>
</dbReference>
<accession>A0A643G323</accession>
<protein>
    <submittedName>
        <fullName evidence="1">Uncharacterized protein</fullName>
    </submittedName>
</protein>
<evidence type="ECO:0000313" key="2">
    <source>
        <dbReference type="Proteomes" id="UP000397656"/>
    </source>
</evidence>
<gene>
    <name evidence="1" type="ORF">F7R26_039095</name>
</gene>
<evidence type="ECO:0000313" key="1">
    <source>
        <dbReference type="EMBL" id="QOT82003.1"/>
    </source>
</evidence>
<name>A0A643G323_9BURK</name>
<proteinExistence type="predicted"/>